<proteinExistence type="predicted"/>
<protein>
    <recommendedName>
        <fullName evidence="8">GATA-type domain-containing protein</fullName>
    </recommendedName>
</protein>
<feature type="compositionally biased region" description="Low complexity" evidence="7">
    <location>
        <begin position="224"/>
        <end position="257"/>
    </location>
</feature>
<evidence type="ECO:0000256" key="3">
    <source>
        <dbReference type="ARBA" id="ARBA00022833"/>
    </source>
</evidence>
<feature type="region of interest" description="Disordered" evidence="7">
    <location>
        <begin position="111"/>
        <end position="318"/>
    </location>
</feature>
<feature type="domain" description="GATA-type" evidence="8">
    <location>
        <begin position="47"/>
        <end position="80"/>
    </location>
</feature>
<comment type="caution">
    <text evidence="9">The sequence shown here is derived from an EMBL/GenBank/DDBJ whole genome shotgun (WGS) entry which is preliminary data.</text>
</comment>
<evidence type="ECO:0000256" key="2">
    <source>
        <dbReference type="ARBA" id="ARBA00022771"/>
    </source>
</evidence>
<dbReference type="InterPro" id="IPR000679">
    <property type="entry name" value="Znf_GATA"/>
</dbReference>
<keyword evidence="10" id="KW-1185">Reference proteome</keyword>
<dbReference type="GO" id="GO:0043565">
    <property type="term" value="F:sequence-specific DNA binding"/>
    <property type="evidence" value="ECO:0007669"/>
    <property type="project" value="InterPro"/>
</dbReference>
<dbReference type="SUPFAM" id="SSF57716">
    <property type="entry name" value="Glucocorticoid receptor-like (DNA-binding domain)"/>
    <property type="match status" value="1"/>
</dbReference>
<keyword evidence="3" id="KW-0862">Zinc</keyword>
<gene>
    <name evidence="9" type="ORF">Rhopal_004839-T1</name>
</gene>
<evidence type="ECO:0000256" key="4">
    <source>
        <dbReference type="ARBA" id="ARBA00023015"/>
    </source>
</evidence>
<evidence type="ECO:0000313" key="10">
    <source>
        <dbReference type="Proteomes" id="UP001342314"/>
    </source>
</evidence>
<feature type="region of interest" description="Disordered" evidence="7">
    <location>
        <begin position="331"/>
        <end position="394"/>
    </location>
</feature>
<dbReference type="PROSITE" id="PS50114">
    <property type="entry name" value="GATA_ZN_FINGER_2"/>
    <property type="match status" value="1"/>
</dbReference>
<reference evidence="9 10" key="1">
    <citation type="submission" date="2021-12" db="EMBL/GenBank/DDBJ databases">
        <title>High titer production of polyol ester of fatty acids by Rhodotorula paludigena BS15 towards product separation-free biomass refinery.</title>
        <authorList>
            <person name="Mano J."/>
            <person name="Ono H."/>
            <person name="Tanaka T."/>
            <person name="Naito K."/>
            <person name="Sushida H."/>
            <person name="Ike M."/>
            <person name="Tokuyasu K."/>
            <person name="Kitaoka M."/>
        </authorList>
    </citation>
    <scope>NUCLEOTIDE SEQUENCE [LARGE SCALE GENOMIC DNA]</scope>
    <source>
        <strain evidence="9 10">BS15</strain>
    </source>
</reference>
<evidence type="ECO:0000256" key="1">
    <source>
        <dbReference type="ARBA" id="ARBA00022723"/>
    </source>
</evidence>
<dbReference type="GO" id="GO:0008270">
    <property type="term" value="F:zinc ion binding"/>
    <property type="evidence" value="ECO:0007669"/>
    <property type="project" value="UniProtKB-KW"/>
</dbReference>
<feature type="compositionally biased region" description="Low complexity" evidence="7">
    <location>
        <begin position="186"/>
        <end position="198"/>
    </location>
</feature>
<dbReference type="Gene3D" id="3.30.50.10">
    <property type="entry name" value="Erythroid Transcription Factor GATA-1, subunit A"/>
    <property type="match status" value="1"/>
</dbReference>
<organism evidence="9 10">
    <name type="scientific">Rhodotorula paludigena</name>
    <dbReference type="NCBI Taxonomy" id="86838"/>
    <lineage>
        <taxon>Eukaryota</taxon>
        <taxon>Fungi</taxon>
        <taxon>Dikarya</taxon>
        <taxon>Basidiomycota</taxon>
        <taxon>Pucciniomycotina</taxon>
        <taxon>Microbotryomycetes</taxon>
        <taxon>Sporidiobolales</taxon>
        <taxon>Sporidiobolaceae</taxon>
        <taxon>Rhodotorula</taxon>
    </lineage>
</organism>
<dbReference type="Proteomes" id="UP001342314">
    <property type="component" value="Unassembled WGS sequence"/>
</dbReference>
<feature type="region of interest" description="Disordered" evidence="7">
    <location>
        <begin position="1"/>
        <end position="50"/>
    </location>
</feature>
<evidence type="ECO:0000256" key="6">
    <source>
        <dbReference type="PROSITE-ProRule" id="PRU00094"/>
    </source>
</evidence>
<dbReference type="PANTHER" id="PTHR47172">
    <property type="entry name" value="OS01G0976800 PROTEIN"/>
    <property type="match status" value="1"/>
</dbReference>
<evidence type="ECO:0000259" key="8">
    <source>
        <dbReference type="PROSITE" id="PS50114"/>
    </source>
</evidence>
<dbReference type="CDD" id="cd00202">
    <property type="entry name" value="ZnF_GATA"/>
    <property type="match status" value="1"/>
</dbReference>
<sequence length="394" mass="41129">MQHSPAPGRRRSTEHGVHHHQPPQQHDSPPALSGLPTGTIDGGRRPKTPPDCCAVCGVTETPEWRKGPAGNRSLCNGCGLVGAKRAKEREHVGVPPPTSFEEIERELEGIGIERFKPSSGRYNLPRGTQQRIRDTQARTRAPSSAASSSKTGRPRSRSTKGEKDAAGALVGLRRASVSAGTSSQYASAMAPRSPPSSTRGRRSGSLVGEAGPSRPHYKLPALPPSSAYLSPPGGLGPSSTFSFGHLPTPSSSTSGPSARPPSPLRAASPVLAMPSPIRISPLTSARPATPLSSSTSRTFGAPRAPSPSPSMRPMSALAASTNRMSIAHLTSPTLRAPTPPRFEVQREAPAVSLATPTSALRRRSSSIAGVPCPRPPTATAMAQDKPPMVKRPTA</sequence>
<dbReference type="EMBL" id="BQKY01000009">
    <property type="protein sequence ID" value="GJN91816.1"/>
    <property type="molecule type" value="Genomic_DNA"/>
</dbReference>
<dbReference type="Pfam" id="PF00320">
    <property type="entry name" value="GATA"/>
    <property type="match status" value="1"/>
</dbReference>
<name>A0AAV5GGV0_9BASI</name>
<dbReference type="SMART" id="SM00401">
    <property type="entry name" value="ZnF_GATA"/>
    <property type="match status" value="1"/>
</dbReference>
<keyword evidence="1" id="KW-0479">Metal-binding</keyword>
<evidence type="ECO:0000256" key="5">
    <source>
        <dbReference type="ARBA" id="ARBA00023163"/>
    </source>
</evidence>
<dbReference type="PANTHER" id="PTHR47172:SF24">
    <property type="entry name" value="GATA ZINC FINGER DOMAIN-CONTAINING PROTEIN 14-RELATED"/>
    <property type="match status" value="1"/>
</dbReference>
<keyword evidence="5" id="KW-0804">Transcription</keyword>
<dbReference type="GO" id="GO:0006355">
    <property type="term" value="P:regulation of DNA-templated transcription"/>
    <property type="evidence" value="ECO:0007669"/>
    <property type="project" value="InterPro"/>
</dbReference>
<keyword evidence="4" id="KW-0805">Transcription regulation</keyword>
<dbReference type="InterPro" id="IPR013088">
    <property type="entry name" value="Znf_NHR/GATA"/>
</dbReference>
<accession>A0AAV5GGV0</accession>
<evidence type="ECO:0000256" key="7">
    <source>
        <dbReference type="SAM" id="MobiDB-lite"/>
    </source>
</evidence>
<evidence type="ECO:0000313" key="9">
    <source>
        <dbReference type="EMBL" id="GJN91816.1"/>
    </source>
</evidence>
<dbReference type="AlphaFoldDB" id="A0AAV5GGV0"/>
<keyword evidence="2 6" id="KW-0863">Zinc-finger</keyword>